<gene>
    <name evidence="4" type="ORF">ACFW6T_04265</name>
</gene>
<dbReference type="RefSeq" id="WP_380320571.1">
    <property type="nucleotide sequence ID" value="NZ_JBHYPW010000011.1"/>
</dbReference>
<dbReference type="EMBL" id="JBHYPX010000005">
    <property type="protein sequence ID" value="MFE1351185.1"/>
    <property type="molecule type" value="Genomic_DNA"/>
</dbReference>
<evidence type="ECO:0008006" key="6">
    <source>
        <dbReference type="Google" id="ProtNLM"/>
    </source>
</evidence>
<dbReference type="Proteomes" id="UP001599542">
    <property type="component" value="Unassembled WGS sequence"/>
</dbReference>
<feature type="transmembrane region" description="Helical" evidence="2">
    <location>
        <begin position="540"/>
        <end position="561"/>
    </location>
</feature>
<evidence type="ECO:0000313" key="5">
    <source>
        <dbReference type="Proteomes" id="UP001599542"/>
    </source>
</evidence>
<reference evidence="4 5" key="1">
    <citation type="submission" date="2024-09" db="EMBL/GenBank/DDBJ databases">
        <title>The Natural Products Discovery Center: Release of the First 8490 Sequenced Strains for Exploring Actinobacteria Biosynthetic Diversity.</title>
        <authorList>
            <person name="Kalkreuter E."/>
            <person name="Kautsar S.A."/>
            <person name="Yang D."/>
            <person name="Bader C.D."/>
            <person name="Teijaro C.N."/>
            <person name="Fluegel L."/>
            <person name="Davis C.M."/>
            <person name="Simpson J.R."/>
            <person name="Lauterbach L."/>
            <person name="Steele A.D."/>
            <person name="Gui C."/>
            <person name="Meng S."/>
            <person name="Li G."/>
            <person name="Viehrig K."/>
            <person name="Ye F."/>
            <person name="Su P."/>
            <person name="Kiefer A.F."/>
            <person name="Nichols A."/>
            <person name="Cepeda A.J."/>
            <person name="Yan W."/>
            <person name="Fan B."/>
            <person name="Jiang Y."/>
            <person name="Adhikari A."/>
            <person name="Zheng C.-J."/>
            <person name="Schuster L."/>
            <person name="Cowan T.M."/>
            <person name="Smanski M.J."/>
            <person name="Chevrette M.G."/>
            <person name="De Carvalho L.P.S."/>
            <person name="Shen B."/>
        </authorList>
    </citation>
    <scope>NUCLEOTIDE SEQUENCE [LARGE SCALE GENOMIC DNA]</scope>
    <source>
        <strain evidence="4 5">NPDC058753</strain>
    </source>
</reference>
<feature type="region of interest" description="Disordered" evidence="1">
    <location>
        <begin position="1"/>
        <end position="20"/>
    </location>
</feature>
<feature type="chain" id="PRO_5046205295" description="TPM domain-containing protein" evidence="3">
    <location>
        <begin position="43"/>
        <end position="775"/>
    </location>
</feature>
<organism evidence="4 5">
    <name type="scientific">Kitasatospora phosalacinea</name>
    <dbReference type="NCBI Taxonomy" id="2065"/>
    <lineage>
        <taxon>Bacteria</taxon>
        <taxon>Bacillati</taxon>
        <taxon>Actinomycetota</taxon>
        <taxon>Actinomycetes</taxon>
        <taxon>Kitasatosporales</taxon>
        <taxon>Streptomycetaceae</taxon>
        <taxon>Kitasatospora</taxon>
    </lineage>
</organism>
<comment type="caution">
    <text evidence="4">The sequence shown here is derived from an EMBL/GenBank/DDBJ whole genome shotgun (WGS) entry which is preliminary data.</text>
</comment>
<keyword evidence="3" id="KW-0732">Signal</keyword>
<evidence type="ECO:0000256" key="2">
    <source>
        <dbReference type="SAM" id="Phobius"/>
    </source>
</evidence>
<feature type="compositionally biased region" description="Basic and acidic residues" evidence="1">
    <location>
        <begin position="1"/>
        <end position="12"/>
    </location>
</feature>
<feature type="compositionally biased region" description="Low complexity" evidence="1">
    <location>
        <begin position="39"/>
        <end position="68"/>
    </location>
</feature>
<proteinExistence type="predicted"/>
<keyword evidence="5" id="KW-1185">Reference proteome</keyword>
<name>A0ABW6GEM5_9ACTN</name>
<feature type="transmembrane region" description="Helical" evidence="2">
    <location>
        <begin position="324"/>
        <end position="349"/>
    </location>
</feature>
<keyword evidence="2" id="KW-0472">Membrane</keyword>
<keyword evidence="2" id="KW-1133">Transmembrane helix</keyword>
<accession>A0ABW6GEM5</accession>
<feature type="region of interest" description="Disordered" evidence="1">
    <location>
        <begin position="253"/>
        <end position="317"/>
    </location>
</feature>
<feature type="signal peptide" evidence="3">
    <location>
        <begin position="1"/>
        <end position="42"/>
    </location>
</feature>
<feature type="transmembrane region" description="Helical" evidence="2">
    <location>
        <begin position="230"/>
        <end position="248"/>
    </location>
</feature>
<sequence length="775" mass="80436">MRTQERTADRRRPTARTAPGTALAAAALAGLVLLGTAAPASAADPSAAPSASASTGTSTPAPASTPAPGQLPAEAPQSERLAAELRKDPVYISADLPRVVPRSLAPGFAAAAKRTGVPTYVLVLPDADRTTLAQVHDRLGADGLYVLVGDLGNITVSAFGVDLPAESAARVVNHQVPYDAGPLVQFDAFVDKVLQDADQVDAELAEIYRDHDHETPRAYISSTDRQNQNLLLGLAVVVLPGLLLALGLRLSRRRGGDRTPAPAPSRTVLLGKQPAVTLTKDAEKPKTGPKTGPKPKAPAVKRPQPGRPGQSGRSAGAAPAPLRVGVLVATLLATVAAAIGVVLAAPAVFPQTIDDPDLSVTRADLEARITEAAAALTADGIYQDASAPNPLTTEQLAAVRQRIAELSAKTPVHLLFTSSDGDDESEGDSDTLLAQVRLRTGRDGVYVQVDPVNGYLGLVEFGPVATDVERQFSRADLRYPDRSADSDDLKLPERLNTVLDEVAAAQPTGRTGNSAEGSDLPELRSNKLPPLFSSDFGPGLFLGALLLGVLVLLGWAAIAAAQAVLRARRAAADAPPSATPPVTGPRRLAARPTVRQLRSWAAEDAGDLAVRLATVDQDAPGRARAWDCLDAAELLLGEDGGRTADPSDLAAAVALARAGTDALTGRPAPLLCRTNPLHGAADGGKAPFWFASVDLGPKSARVCPDCRGAFRSSGADRTAADLAARRAEADERLLRVPDPDGRGSTVWHEAGQVLPAALDGLDALILRARESASVQ</sequence>
<feature type="region of interest" description="Disordered" evidence="1">
    <location>
        <begin position="39"/>
        <end position="78"/>
    </location>
</feature>
<evidence type="ECO:0000256" key="1">
    <source>
        <dbReference type="SAM" id="MobiDB-lite"/>
    </source>
</evidence>
<keyword evidence="2" id="KW-0812">Transmembrane</keyword>
<evidence type="ECO:0000313" key="4">
    <source>
        <dbReference type="EMBL" id="MFE1351185.1"/>
    </source>
</evidence>
<evidence type="ECO:0000256" key="3">
    <source>
        <dbReference type="SAM" id="SignalP"/>
    </source>
</evidence>
<feature type="region of interest" description="Disordered" evidence="1">
    <location>
        <begin position="503"/>
        <end position="522"/>
    </location>
</feature>
<protein>
    <recommendedName>
        <fullName evidence="6">TPM domain-containing protein</fullName>
    </recommendedName>
</protein>